<accession>A0A917WFW5</accession>
<reference evidence="3" key="1">
    <citation type="journal article" date="2014" name="Int. J. Syst. Evol. Microbiol.">
        <title>Complete genome sequence of Corynebacterium casei LMG S-19264T (=DSM 44701T), isolated from a smear-ripened cheese.</title>
        <authorList>
            <consortium name="US DOE Joint Genome Institute (JGI-PGF)"/>
            <person name="Walter F."/>
            <person name="Albersmeier A."/>
            <person name="Kalinowski J."/>
            <person name="Ruckert C."/>
        </authorList>
    </citation>
    <scope>NUCLEOTIDE SEQUENCE</scope>
    <source>
        <strain evidence="3">CGMCC 1.6293</strain>
    </source>
</reference>
<dbReference type="Pfam" id="PF13280">
    <property type="entry name" value="WYL"/>
    <property type="match status" value="1"/>
</dbReference>
<dbReference type="RefSeq" id="WP_028287485.1">
    <property type="nucleotide sequence ID" value="NZ_BMLF01000002.1"/>
</dbReference>
<feature type="domain" description="WYL" evidence="2">
    <location>
        <begin position="137"/>
        <end position="199"/>
    </location>
</feature>
<dbReference type="PANTHER" id="PTHR34580">
    <property type="match status" value="1"/>
</dbReference>
<dbReference type="SUPFAM" id="SSF46785">
    <property type="entry name" value="Winged helix' DNA-binding domain"/>
    <property type="match status" value="1"/>
</dbReference>
<gene>
    <name evidence="3" type="ORF">GCM10011534_26730</name>
</gene>
<evidence type="ECO:0000313" key="3">
    <source>
        <dbReference type="EMBL" id="GGM03611.1"/>
    </source>
</evidence>
<dbReference type="Proteomes" id="UP000649829">
    <property type="component" value="Unassembled WGS sequence"/>
</dbReference>
<dbReference type="PANTHER" id="PTHR34580:SF3">
    <property type="entry name" value="PROTEIN PAFB"/>
    <property type="match status" value="1"/>
</dbReference>
<dbReference type="InterPro" id="IPR036390">
    <property type="entry name" value="WH_DNA-bd_sf"/>
</dbReference>
<comment type="caution">
    <text evidence="3">The sequence shown here is derived from an EMBL/GenBank/DDBJ whole genome shotgun (WGS) entry which is preliminary data.</text>
</comment>
<proteinExistence type="predicted"/>
<dbReference type="InterPro" id="IPR026881">
    <property type="entry name" value="WYL_dom"/>
</dbReference>
<evidence type="ECO:0000259" key="2">
    <source>
        <dbReference type="Pfam" id="PF13280"/>
    </source>
</evidence>
<feature type="domain" description="Helix-turn-helix type 11" evidence="1">
    <location>
        <begin position="6"/>
        <end position="59"/>
    </location>
</feature>
<keyword evidence="4" id="KW-1185">Reference proteome</keyword>
<dbReference type="InterPro" id="IPR051534">
    <property type="entry name" value="CBASS_pafABC_assoc_protein"/>
</dbReference>
<protein>
    <submittedName>
        <fullName evidence="3">Transcriptional regulator</fullName>
    </submittedName>
</protein>
<organism evidence="3 4">
    <name type="scientific">Pseudooceanicola nanhaiensis</name>
    <dbReference type="NCBI Taxonomy" id="375761"/>
    <lineage>
        <taxon>Bacteria</taxon>
        <taxon>Pseudomonadati</taxon>
        <taxon>Pseudomonadota</taxon>
        <taxon>Alphaproteobacteria</taxon>
        <taxon>Rhodobacterales</taxon>
        <taxon>Paracoccaceae</taxon>
        <taxon>Pseudooceanicola</taxon>
    </lineage>
</organism>
<dbReference type="Pfam" id="PF08279">
    <property type="entry name" value="HTH_11"/>
    <property type="match status" value="1"/>
</dbReference>
<dbReference type="Gene3D" id="1.10.10.10">
    <property type="entry name" value="Winged helix-like DNA-binding domain superfamily/Winged helix DNA-binding domain"/>
    <property type="match status" value="1"/>
</dbReference>
<reference evidence="3" key="2">
    <citation type="submission" date="2020-09" db="EMBL/GenBank/DDBJ databases">
        <authorList>
            <person name="Sun Q."/>
            <person name="Zhou Y."/>
        </authorList>
    </citation>
    <scope>NUCLEOTIDE SEQUENCE</scope>
    <source>
        <strain evidence="3">CGMCC 1.6293</strain>
    </source>
</reference>
<evidence type="ECO:0000259" key="1">
    <source>
        <dbReference type="Pfam" id="PF08279"/>
    </source>
</evidence>
<dbReference type="PROSITE" id="PS52050">
    <property type="entry name" value="WYL"/>
    <property type="match status" value="1"/>
</dbReference>
<dbReference type="InterPro" id="IPR036388">
    <property type="entry name" value="WH-like_DNA-bd_sf"/>
</dbReference>
<sequence length="234" mass="25939">MSRPDRLFELIQTLRAARAPMTAEALGEALEVSVRTIYRDMAALQAMRVPVEGAAGLGYVLRSGYDLPPLNFDTEESEALRVALSLLARTGDGALMRAGQRISAKIEALHGPSTWLHVAPWGSALDDPAKGCVPKSLLRQAIREERKLRIDYRTPDGERTLRTIRPLVVIYHVEVTMLAAWCELRHDLRHFRTDRIYGWTLLDESFAAQGETLRALWAEREAAAAEPPEAGGAA</sequence>
<name>A0A917WFW5_9RHOB</name>
<dbReference type="AlphaFoldDB" id="A0A917WFW5"/>
<dbReference type="InterPro" id="IPR013196">
    <property type="entry name" value="HTH_11"/>
</dbReference>
<dbReference type="EMBL" id="BMLF01000002">
    <property type="protein sequence ID" value="GGM03611.1"/>
    <property type="molecule type" value="Genomic_DNA"/>
</dbReference>
<evidence type="ECO:0000313" key="4">
    <source>
        <dbReference type="Proteomes" id="UP000649829"/>
    </source>
</evidence>